<dbReference type="AlphaFoldDB" id="A0A2P2QHI1"/>
<accession>A0A2P2QHI1</accession>
<evidence type="ECO:0000313" key="1">
    <source>
        <dbReference type="EMBL" id="MBX66458.1"/>
    </source>
</evidence>
<proteinExistence type="predicted"/>
<name>A0A2P2QHI1_RHIMU</name>
<dbReference type="EMBL" id="GGEC01085974">
    <property type="protein sequence ID" value="MBX66458.1"/>
    <property type="molecule type" value="Transcribed_RNA"/>
</dbReference>
<reference evidence="1" key="1">
    <citation type="submission" date="2018-02" db="EMBL/GenBank/DDBJ databases">
        <title>Rhizophora mucronata_Transcriptome.</title>
        <authorList>
            <person name="Meera S.P."/>
            <person name="Sreeshan A."/>
            <person name="Augustine A."/>
        </authorList>
    </citation>
    <scope>NUCLEOTIDE SEQUENCE</scope>
    <source>
        <tissue evidence="1">Leaf</tissue>
    </source>
</reference>
<protein>
    <submittedName>
        <fullName evidence="1">Protein indeterminate-domain 2-like</fullName>
    </submittedName>
</protein>
<organism evidence="1">
    <name type="scientific">Rhizophora mucronata</name>
    <name type="common">Asiatic mangrove</name>
    <dbReference type="NCBI Taxonomy" id="61149"/>
    <lineage>
        <taxon>Eukaryota</taxon>
        <taxon>Viridiplantae</taxon>
        <taxon>Streptophyta</taxon>
        <taxon>Embryophyta</taxon>
        <taxon>Tracheophyta</taxon>
        <taxon>Spermatophyta</taxon>
        <taxon>Magnoliopsida</taxon>
        <taxon>eudicotyledons</taxon>
        <taxon>Gunneridae</taxon>
        <taxon>Pentapetalae</taxon>
        <taxon>rosids</taxon>
        <taxon>fabids</taxon>
        <taxon>Malpighiales</taxon>
        <taxon>Rhizophoraceae</taxon>
        <taxon>Rhizophora</taxon>
    </lineage>
</organism>
<sequence>MSAQNLHVLITIRPVR</sequence>